<comment type="caution">
    <text evidence="2">The sequence shown here is derived from an EMBL/GenBank/DDBJ whole genome shotgun (WGS) entry which is preliminary data.</text>
</comment>
<feature type="compositionally biased region" description="Acidic residues" evidence="1">
    <location>
        <begin position="438"/>
        <end position="466"/>
    </location>
</feature>
<sequence>MSSTSQTPSNCPFLLLPLELRDRIYTQLLSIKHTRTPKDDESCLRSTTFYNWNLHPTIVRINRQISQEAMAVMARENEFVVIERAKELEQGPEDVNKEDTTIMVYSVALWPGKATKKPVVPGERMRMKLERAEDSEMDMDVHVILAEELHDVCVGLSTFQDPKGKYRTSGLSCSIQVHPPPYAETPTAIDIRERALVEALTKFRHFKDVSIQGTRPAIDHQISRHLTHHSFDRGLVLVTIDELITSGDQASSNGDHGIATARYQRAHEYFHHSVSHERHVFTNPADVSAFEFKLMQHRALNWIEAGNFSDALEAAQIALYVANQLFRLNAPMSTGPPTRPGSRISAGAARKQTCDGIKEGAARYRQRIKAEDIGRCYFYKSISEHVVHGDGATQQADDDKFTAIGCCVVSETMTENVPEELLQLEIRTMEKLLGGGGEEVEEEEGDEEGWVDEEWEDDEGENDDEE</sequence>
<feature type="region of interest" description="Disordered" evidence="1">
    <location>
        <begin position="432"/>
        <end position="466"/>
    </location>
</feature>
<dbReference type="EMBL" id="JACCJC010000041">
    <property type="protein sequence ID" value="KAF6233175.1"/>
    <property type="molecule type" value="Genomic_DNA"/>
</dbReference>
<evidence type="ECO:0000256" key="1">
    <source>
        <dbReference type="SAM" id="MobiDB-lite"/>
    </source>
</evidence>
<dbReference type="AlphaFoldDB" id="A0A8H6FR99"/>
<gene>
    <name evidence="2" type="ORF">HO173_008719</name>
</gene>
<proteinExistence type="predicted"/>
<accession>A0A8H6FR99</accession>
<dbReference type="OrthoDB" id="5413827at2759"/>
<organism evidence="2 3">
    <name type="scientific">Letharia columbiana</name>
    <dbReference type="NCBI Taxonomy" id="112416"/>
    <lineage>
        <taxon>Eukaryota</taxon>
        <taxon>Fungi</taxon>
        <taxon>Dikarya</taxon>
        <taxon>Ascomycota</taxon>
        <taxon>Pezizomycotina</taxon>
        <taxon>Lecanoromycetes</taxon>
        <taxon>OSLEUM clade</taxon>
        <taxon>Lecanoromycetidae</taxon>
        <taxon>Lecanorales</taxon>
        <taxon>Lecanorineae</taxon>
        <taxon>Parmeliaceae</taxon>
        <taxon>Letharia</taxon>
    </lineage>
</organism>
<evidence type="ECO:0000313" key="3">
    <source>
        <dbReference type="Proteomes" id="UP000578531"/>
    </source>
</evidence>
<dbReference type="RefSeq" id="XP_037162597.1">
    <property type="nucleotide sequence ID" value="XM_037310615.1"/>
</dbReference>
<keyword evidence="3" id="KW-1185">Reference proteome</keyword>
<protein>
    <submittedName>
        <fullName evidence="2">Uncharacterized protein</fullName>
    </submittedName>
</protein>
<dbReference type="GeneID" id="59290373"/>
<reference evidence="2 3" key="1">
    <citation type="journal article" date="2020" name="Genomics">
        <title>Complete, high-quality genomes from long-read metagenomic sequencing of two wolf lichen thalli reveals enigmatic genome architecture.</title>
        <authorList>
            <person name="McKenzie S.K."/>
            <person name="Walston R.F."/>
            <person name="Allen J.L."/>
        </authorList>
    </citation>
    <scope>NUCLEOTIDE SEQUENCE [LARGE SCALE GENOMIC DNA]</scope>
    <source>
        <strain evidence="2">WasteWater2</strain>
    </source>
</reference>
<dbReference type="Proteomes" id="UP000578531">
    <property type="component" value="Unassembled WGS sequence"/>
</dbReference>
<evidence type="ECO:0000313" key="2">
    <source>
        <dbReference type="EMBL" id="KAF6233175.1"/>
    </source>
</evidence>
<name>A0A8H6FR99_9LECA</name>